<dbReference type="KEGG" id="acoa:RB602_12795"/>
<evidence type="ECO:0000256" key="3">
    <source>
        <dbReference type="ARBA" id="ARBA00023054"/>
    </source>
</evidence>
<dbReference type="AlphaFoldDB" id="A0AA97F5H0"/>
<dbReference type="Gene3D" id="1.10.287.470">
    <property type="entry name" value="Helix hairpin bin"/>
    <property type="match status" value="1"/>
</dbReference>
<dbReference type="GO" id="GO:0030313">
    <property type="term" value="C:cell envelope"/>
    <property type="evidence" value="ECO:0007669"/>
    <property type="project" value="UniProtKB-SubCell"/>
</dbReference>
<gene>
    <name evidence="9" type="ORF">RB602_12795</name>
</gene>
<evidence type="ECO:0000256" key="5">
    <source>
        <dbReference type="SAM" id="MobiDB-lite"/>
    </source>
</evidence>
<feature type="region of interest" description="Disordered" evidence="5">
    <location>
        <begin position="325"/>
        <end position="350"/>
    </location>
</feature>
<feature type="domain" description="Multidrug resistance protein MdtA-like barrel-sandwich hybrid" evidence="7">
    <location>
        <begin position="56"/>
        <end position="224"/>
    </location>
</feature>
<sequence>MRSHPIISGIVVLAIGFMGYWLFAGSSPGYEYVTEPASRGDVVRTVSASGKLRALNTINVGSEISGQVTAVYVDFNSPVEEGQLLAEIDSTRPRAQVTQARAQVDLARASLAQALAAIRQAETDVQVQTREFERRKVLEEKGFVSGAGLDQAQNALVTAKATLSTAKAQAQSARAQIAQSEAQLASAELDLQRTRIIAPAAGVVINKLVEPGTTVAANFQTPNLFQIAADTSKMQVEASVDEADIGQVKQGQTVRFTVDSYPGETFRAKVQQIRKSATEAQNAVSYLVILDVDNKDGKLLTGMTANVDIETGRKRNVLRVPVSATRFRPREEDRPQTDDAQGANAKDKAPDKAVIWVAGDDPFSPESKTISIGLSGEDFVEVKEGVAPKEEVLVRVRTVGGSEAQAQ</sequence>
<dbReference type="InterPro" id="IPR006143">
    <property type="entry name" value="RND_pump_MFP"/>
</dbReference>
<evidence type="ECO:0000256" key="6">
    <source>
        <dbReference type="SAM" id="Phobius"/>
    </source>
</evidence>
<dbReference type="Pfam" id="PF25954">
    <property type="entry name" value="Beta-barrel_RND_2"/>
    <property type="match status" value="1"/>
</dbReference>
<evidence type="ECO:0000256" key="2">
    <source>
        <dbReference type="ARBA" id="ARBA00009477"/>
    </source>
</evidence>
<feature type="domain" description="CusB-like beta-barrel" evidence="8">
    <location>
        <begin position="236"/>
        <end position="311"/>
    </location>
</feature>
<dbReference type="Pfam" id="PF25917">
    <property type="entry name" value="BSH_RND"/>
    <property type="match status" value="1"/>
</dbReference>
<comment type="subcellular location">
    <subcellularLocation>
        <location evidence="1">Cell envelope</location>
    </subcellularLocation>
</comment>
<feature type="compositionally biased region" description="Basic and acidic residues" evidence="5">
    <location>
        <begin position="328"/>
        <end position="337"/>
    </location>
</feature>
<dbReference type="InterPro" id="IPR050465">
    <property type="entry name" value="UPF0194_transport"/>
</dbReference>
<dbReference type="GO" id="GO:0022857">
    <property type="term" value="F:transmembrane transporter activity"/>
    <property type="evidence" value="ECO:0007669"/>
    <property type="project" value="InterPro"/>
</dbReference>
<protein>
    <submittedName>
        <fullName evidence="9">Efflux RND transporter periplasmic adaptor subunit</fullName>
    </submittedName>
</protein>
<feature type="transmembrane region" description="Helical" evidence="6">
    <location>
        <begin position="6"/>
        <end position="23"/>
    </location>
</feature>
<keyword evidence="10" id="KW-1185">Reference proteome</keyword>
<proteinExistence type="inferred from homology"/>
<keyword evidence="6" id="KW-0812">Transmembrane</keyword>
<evidence type="ECO:0000259" key="8">
    <source>
        <dbReference type="Pfam" id="PF25954"/>
    </source>
</evidence>
<dbReference type="GO" id="GO:0016020">
    <property type="term" value="C:membrane"/>
    <property type="evidence" value="ECO:0007669"/>
    <property type="project" value="InterPro"/>
</dbReference>
<reference evidence="9 10" key="1">
    <citation type="submission" date="2023-10" db="EMBL/GenBank/DDBJ databases">
        <title>Complete genome sequence of a Sphingomonadaceae bacterium.</title>
        <authorList>
            <person name="Yan C."/>
        </authorList>
    </citation>
    <scope>NUCLEOTIDE SEQUENCE [LARGE SCALE GENOMIC DNA]</scope>
    <source>
        <strain evidence="9 10">SCSIO 66989</strain>
    </source>
</reference>
<dbReference type="SUPFAM" id="SSF111369">
    <property type="entry name" value="HlyD-like secretion proteins"/>
    <property type="match status" value="2"/>
</dbReference>
<accession>A0AA97F5H0</accession>
<comment type="similarity">
    <text evidence="2">Belongs to the membrane fusion protein (MFP) (TC 8.A.1) family.</text>
</comment>
<dbReference type="Proteomes" id="UP001302429">
    <property type="component" value="Chromosome"/>
</dbReference>
<evidence type="ECO:0000256" key="4">
    <source>
        <dbReference type="SAM" id="Coils"/>
    </source>
</evidence>
<dbReference type="Gene3D" id="2.40.50.100">
    <property type="match status" value="1"/>
</dbReference>
<dbReference type="RefSeq" id="WP_317080985.1">
    <property type="nucleotide sequence ID" value="NZ_CP136594.1"/>
</dbReference>
<dbReference type="FunFam" id="2.40.30.170:FF:000010">
    <property type="entry name" value="Efflux RND transporter periplasmic adaptor subunit"/>
    <property type="match status" value="1"/>
</dbReference>
<dbReference type="PANTHER" id="PTHR32347">
    <property type="entry name" value="EFFLUX SYSTEM COMPONENT YKNX-RELATED"/>
    <property type="match status" value="1"/>
</dbReference>
<dbReference type="InterPro" id="IPR058625">
    <property type="entry name" value="MdtA-like_BSH"/>
</dbReference>
<name>A0AA97F5H0_9SPHN</name>
<keyword evidence="6" id="KW-0472">Membrane</keyword>
<keyword evidence="6" id="KW-1133">Transmembrane helix</keyword>
<evidence type="ECO:0000256" key="1">
    <source>
        <dbReference type="ARBA" id="ARBA00004196"/>
    </source>
</evidence>
<dbReference type="NCBIfam" id="TIGR01730">
    <property type="entry name" value="RND_mfp"/>
    <property type="match status" value="1"/>
</dbReference>
<dbReference type="Gene3D" id="2.40.30.170">
    <property type="match status" value="1"/>
</dbReference>
<keyword evidence="3 4" id="KW-0175">Coiled coil</keyword>
<dbReference type="PANTHER" id="PTHR32347:SF14">
    <property type="entry name" value="EFFLUX SYSTEM COMPONENT YKNX-RELATED"/>
    <property type="match status" value="1"/>
</dbReference>
<dbReference type="EMBL" id="CP136594">
    <property type="protein sequence ID" value="WOE74714.1"/>
    <property type="molecule type" value="Genomic_DNA"/>
</dbReference>
<evidence type="ECO:0000313" key="9">
    <source>
        <dbReference type="EMBL" id="WOE74714.1"/>
    </source>
</evidence>
<evidence type="ECO:0000259" key="7">
    <source>
        <dbReference type="Pfam" id="PF25917"/>
    </source>
</evidence>
<organism evidence="9 10">
    <name type="scientific">Alterisphingorhabdus coralli</name>
    <dbReference type="NCBI Taxonomy" id="3071408"/>
    <lineage>
        <taxon>Bacteria</taxon>
        <taxon>Pseudomonadati</taxon>
        <taxon>Pseudomonadota</taxon>
        <taxon>Alphaproteobacteria</taxon>
        <taxon>Sphingomonadales</taxon>
        <taxon>Sphingomonadaceae</taxon>
        <taxon>Alterisphingorhabdus (ex Yan et al. 2024)</taxon>
    </lineage>
</organism>
<evidence type="ECO:0000313" key="10">
    <source>
        <dbReference type="Proteomes" id="UP001302429"/>
    </source>
</evidence>
<dbReference type="InterPro" id="IPR058792">
    <property type="entry name" value="Beta-barrel_RND_2"/>
</dbReference>
<feature type="coiled-coil region" evidence="4">
    <location>
        <begin position="104"/>
        <end position="190"/>
    </location>
</feature>